<sequence>MAGPDFAFVVNSVVESHAQDLWDLSRFLCENPELALEEVKAHDKLCEFLEHRGFTVERQHLLRTAFRAEFSAPGGSDEELHGGKDMLLKKGAFTDVTVAMMAHPVLQDILRIATTATQQIKVEFNGKGTHAAASPWHGVNALDAAVASYVNVSLLRQQIKPTCRIHGIIVEGGTYPNIIPETSKLVYQIRGATAQDLDELVTRVEGCLRSAAEATGCTVKTETVLHYKDFVHNVALTKVYRKHWTSIG</sequence>
<dbReference type="VEuPathDB" id="VectorBase:HLOH_058401"/>
<dbReference type="OrthoDB" id="6119954at2759"/>
<organism evidence="2 3">
    <name type="scientific">Haemaphysalis longicornis</name>
    <name type="common">Bush tick</name>
    <dbReference type="NCBI Taxonomy" id="44386"/>
    <lineage>
        <taxon>Eukaryota</taxon>
        <taxon>Metazoa</taxon>
        <taxon>Ecdysozoa</taxon>
        <taxon>Arthropoda</taxon>
        <taxon>Chelicerata</taxon>
        <taxon>Arachnida</taxon>
        <taxon>Acari</taxon>
        <taxon>Parasitiformes</taxon>
        <taxon>Ixodida</taxon>
        <taxon>Ixodoidea</taxon>
        <taxon>Ixodidae</taxon>
        <taxon>Haemaphysalinae</taxon>
        <taxon>Haemaphysalis</taxon>
    </lineage>
</organism>
<keyword evidence="3" id="KW-1185">Reference proteome</keyword>
<evidence type="ECO:0000313" key="3">
    <source>
        <dbReference type="Proteomes" id="UP000821853"/>
    </source>
</evidence>
<dbReference type="Gene3D" id="3.40.630.10">
    <property type="entry name" value="Zn peptidases"/>
    <property type="match status" value="2"/>
</dbReference>
<dbReference type="InterPro" id="IPR036264">
    <property type="entry name" value="Bact_exopeptidase_dim_dom"/>
</dbReference>
<evidence type="ECO:0000259" key="1">
    <source>
        <dbReference type="Pfam" id="PF07687"/>
    </source>
</evidence>
<dbReference type="Pfam" id="PF07687">
    <property type="entry name" value="M20_dimer"/>
    <property type="match status" value="1"/>
</dbReference>
<dbReference type="SUPFAM" id="SSF53187">
    <property type="entry name" value="Zn-dependent exopeptidases"/>
    <property type="match status" value="1"/>
</dbReference>
<dbReference type="PANTHER" id="PTHR30575:SF0">
    <property type="entry name" value="XAA-ARG DIPEPTIDASE"/>
    <property type="match status" value="1"/>
</dbReference>
<gene>
    <name evidence="2" type="ORF">HPB48_022596</name>
</gene>
<dbReference type="FunFam" id="3.30.70.360:FF:000004">
    <property type="entry name" value="Peptidase M20 domain-containing protein 2"/>
    <property type="match status" value="1"/>
</dbReference>
<dbReference type="AlphaFoldDB" id="A0A9J6GL95"/>
<evidence type="ECO:0000313" key="2">
    <source>
        <dbReference type="EMBL" id="KAH9375232.1"/>
    </source>
</evidence>
<reference evidence="2 3" key="1">
    <citation type="journal article" date="2020" name="Cell">
        <title>Large-Scale Comparative Analyses of Tick Genomes Elucidate Their Genetic Diversity and Vector Capacities.</title>
        <authorList>
            <consortium name="Tick Genome and Microbiome Consortium (TIGMIC)"/>
            <person name="Jia N."/>
            <person name="Wang J."/>
            <person name="Shi W."/>
            <person name="Du L."/>
            <person name="Sun Y."/>
            <person name="Zhan W."/>
            <person name="Jiang J.F."/>
            <person name="Wang Q."/>
            <person name="Zhang B."/>
            <person name="Ji P."/>
            <person name="Bell-Sakyi L."/>
            <person name="Cui X.M."/>
            <person name="Yuan T.T."/>
            <person name="Jiang B.G."/>
            <person name="Yang W.F."/>
            <person name="Lam T.T."/>
            <person name="Chang Q.C."/>
            <person name="Ding S.J."/>
            <person name="Wang X.J."/>
            <person name="Zhu J.G."/>
            <person name="Ruan X.D."/>
            <person name="Zhao L."/>
            <person name="Wei J.T."/>
            <person name="Ye R.Z."/>
            <person name="Que T.C."/>
            <person name="Du C.H."/>
            <person name="Zhou Y.H."/>
            <person name="Cheng J.X."/>
            <person name="Dai P.F."/>
            <person name="Guo W.B."/>
            <person name="Han X.H."/>
            <person name="Huang E.J."/>
            <person name="Li L.F."/>
            <person name="Wei W."/>
            <person name="Gao Y.C."/>
            <person name="Liu J.Z."/>
            <person name="Shao H.Z."/>
            <person name="Wang X."/>
            <person name="Wang C.C."/>
            <person name="Yang T.C."/>
            <person name="Huo Q.B."/>
            <person name="Li W."/>
            <person name="Chen H.Y."/>
            <person name="Chen S.E."/>
            <person name="Zhou L.G."/>
            <person name="Ni X.B."/>
            <person name="Tian J.H."/>
            <person name="Sheng Y."/>
            <person name="Liu T."/>
            <person name="Pan Y.S."/>
            <person name="Xia L.Y."/>
            <person name="Li J."/>
            <person name="Zhao F."/>
            <person name="Cao W.C."/>
        </authorList>
    </citation>
    <scope>NUCLEOTIDE SEQUENCE [LARGE SCALE GENOMIC DNA]</scope>
    <source>
        <strain evidence="2">HaeL-2018</strain>
    </source>
</reference>
<dbReference type="Gene3D" id="3.30.70.360">
    <property type="match status" value="1"/>
</dbReference>
<name>A0A9J6GL95_HAELO</name>
<dbReference type="InterPro" id="IPR011650">
    <property type="entry name" value="Peptidase_M20_dimer"/>
</dbReference>
<dbReference type="GO" id="GO:0016805">
    <property type="term" value="F:dipeptidase activity"/>
    <property type="evidence" value="ECO:0007669"/>
    <property type="project" value="TreeGrafter"/>
</dbReference>
<dbReference type="Proteomes" id="UP000821853">
    <property type="component" value="Chromosome 5"/>
</dbReference>
<accession>A0A9J6GL95</accession>
<dbReference type="PANTHER" id="PTHR30575">
    <property type="entry name" value="PEPTIDASE M20"/>
    <property type="match status" value="1"/>
</dbReference>
<proteinExistence type="predicted"/>
<feature type="domain" description="Peptidase M20 dimerisation" evidence="1">
    <location>
        <begin position="120"/>
        <end position="213"/>
    </location>
</feature>
<dbReference type="EMBL" id="JABSTR010000007">
    <property type="protein sequence ID" value="KAH9375232.1"/>
    <property type="molecule type" value="Genomic_DNA"/>
</dbReference>
<dbReference type="InterPro" id="IPR052030">
    <property type="entry name" value="Peptidase_M20/M20A_hydrolases"/>
</dbReference>
<dbReference type="SUPFAM" id="SSF55031">
    <property type="entry name" value="Bacterial exopeptidase dimerisation domain"/>
    <property type="match status" value="1"/>
</dbReference>
<comment type="caution">
    <text evidence="2">The sequence shown here is derived from an EMBL/GenBank/DDBJ whole genome shotgun (WGS) entry which is preliminary data.</text>
</comment>
<protein>
    <recommendedName>
        <fullName evidence="1">Peptidase M20 dimerisation domain-containing protein</fullName>
    </recommendedName>
</protein>